<accession>A0A0W7TLK9</accession>
<comment type="caution">
    <text evidence="2">The sequence shown here is derived from an EMBL/GenBank/DDBJ whole genome shotgun (WGS) entry which is preliminary data.</text>
</comment>
<dbReference type="Pfam" id="PF19854">
    <property type="entry name" value="DUF6329"/>
    <property type="match status" value="1"/>
</dbReference>
<feature type="domain" description="DUF6329" evidence="1">
    <location>
        <begin position="204"/>
        <end position="238"/>
    </location>
</feature>
<organism evidence="2 3">
    <name type="scientific">Ruthenibacterium lactatiformans</name>
    <dbReference type="NCBI Taxonomy" id="1550024"/>
    <lineage>
        <taxon>Bacteria</taxon>
        <taxon>Bacillati</taxon>
        <taxon>Bacillota</taxon>
        <taxon>Clostridia</taxon>
        <taxon>Eubacteriales</taxon>
        <taxon>Oscillospiraceae</taxon>
        <taxon>Ruthenibacterium</taxon>
    </lineage>
</organism>
<dbReference type="InterPro" id="IPR046292">
    <property type="entry name" value="DUF6329"/>
</dbReference>
<proteinExistence type="predicted"/>
<name>A0A0W7TLK9_9FIRM</name>
<evidence type="ECO:0000259" key="1">
    <source>
        <dbReference type="Pfam" id="PF19854"/>
    </source>
</evidence>
<sequence>MKKLKEKMFAAFAANIKTMESLRRNEVKYVPGVLRIEKVIVLSAADYEKLAEDISPEYPFLKNNRTLMTAQPGGTFHCLLVTAETEQEGMLFALTENTLYTGRAQNVPGMELQGIPVERIALEEPKAYQEHAVFFHRARGLDDITGRDVHRPVPERQTSFRVELAVVLSDAQFRQFKECGLMEDKLFLFENSSRMWFDPGELCWHCLLIKGESSRDGILVEAEGYAYARYAAHVPDCGRLRLKDVPVRYEPLARRPEHRKSKGRDEAR</sequence>
<gene>
    <name evidence="2" type="ORF">ASJ35_17595</name>
</gene>
<evidence type="ECO:0000313" key="2">
    <source>
        <dbReference type="EMBL" id="KUE74739.1"/>
    </source>
</evidence>
<dbReference type="EMBL" id="LMUA01000045">
    <property type="protein sequence ID" value="KUE74739.1"/>
    <property type="molecule type" value="Genomic_DNA"/>
</dbReference>
<reference evidence="2 3" key="1">
    <citation type="submission" date="2015-10" db="EMBL/GenBank/DDBJ databases">
        <title>A novel member of the family Ruminococcaceae isolated from human faeces.</title>
        <authorList>
            <person name="Shkoporov A.N."/>
            <person name="Chaplin A.V."/>
            <person name="Motuzova O.V."/>
            <person name="Kafarskaia L.I."/>
            <person name="Efimov B.A."/>
        </authorList>
    </citation>
    <scope>NUCLEOTIDE SEQUENCE [LARGE SCALE GENOMIC DNA]</scope>
    <source>
        <strain evidence="2 3">668</strain>
    </source>
</reference>
<protein>
    <recommendedName>
        <fullName evidence="1">DUF6329 domain-containing protein</fullName>
    </recommendedName>
</protein>
<dbReference type="AlphaFoldDB" id="A0A0W7TLK9"/>
<dbReference type="Proteomes" id="UP000053433">
    <property type="component" value="Unassembled WGS sequence"/>
</dbReference>
<dbReference type="RefSeq" id="WP_058723954.1">
    <property type="nucleotide sequence ID" value="NZ_JAETPD010000049.1"/>
</dbReference>
<evidence type="ECO:0000313" key="3">
    <source>
        <dbReference type="Proteomes" id="UP000053433"/>
    </source>
</evidence>